<sequence length="572" mass="62010">MPAKPWNFGQRFAVTCIVFVLLMGMFIGLSNITSIDTDLGPLDQSISTVSNDTAVSFDSADTTLPATGTYEVETISDYIDLVQPSTGAVQHAHILVRMPKGVAESGTTASAQPADGVSSAPSLPSKLPAAVYMHGAGYGTADNSFGDVATDLASAGFVTLTVDKPVWGTNDMTRDYPGSAHAYDQCVQYLRDLAYVDSSQVGIYATSESCWIAPYVIREDGNIAFQVLLSPLVFNPRNALGFFVTQDFAIVGANPGYQRIVERVFSADIMMFGLSNVDFNALLPQSYSIPTFVAYGSKDVMTPQVQGVTTILSMAHASGNWDVTIRNYPIGNHVLRLGDEAEEGTVLVDHYESDFVDWAVGTTRGLKQTTPRVAGATIRQSIAVPTELTAHRGATIYGVTIHALQIIALLVLAVCLVIAAIKHVANRRNGKGKALGYSRDFRRLLLASFVCTFGSLLLFFAAMGQNVYRLVKLVWGSAPTAPGMIWWSWYAIQVVCAIIVFVWARVFTSGLEVLRLHGILRRPGTPRRPKAPEVHDETPFALTTLGRVTAVTCMVEILLILLVLAFWGLFLY</sequence>
<protein>
    <submittedName>
        <fullName evidence="2">Esterase</fullName>
    </submittedName>
</protein>
<comment type="caution">
    <text evidence="2">The sequence shown here is derived from an EMBL/GenBank/DDBJ whole genome shotgun (WGS) entry which is preliminary data.</text>
</comment>
<dbReference type="RefSeq" id="WP_094690950.1">
    <property type="nucleotide sequence ID" value="NZ_PGFC01000003.1"/>
</dbReference>
<keyword evidence="1" id="KW-0812">Transmembrane</keyword>
<feature type="transmembrane region" description="Helical" evidence="1">
    <location>
        <begin position="403"/>
        <end position="424"/>
    </location>
</feature>
<proteinExistence type="predicted"/>
<feature type="transmembrane region" description="Helical" evidence="1">
    <location>
        <begin position="444"/>
        <end position="464"/>
    </location>
</feature>
<keyword evidence="1" id="KW-1133">Transmembrane helix</keyword>
<dbReference type="EMBL" id="MWWQ01000005">
    <property type="protein sequence ID" value="OZG52874.1"/>
    <property type="molecule type" value="Genomic_DNA"/>
</dbReference>
<feature type="transmembrane region" description="Helical" evidence="1">
    <location>
        <begin position="12"/>
        <end position="32"/>
    </location>
</feature>
<dbReference type="Gene3D" id="3.40.50.1820">
    <property type="entry name" value="alpha/beta hydrolase"/>
    <property type="match status" value="1"/>
</dbReference>
<evidence type="ECO:0000313" key="3">
    <source>
        <dbReference type="Proteomes" id="UP000216454"/>
    </source>
</evidence>
<dbReference type="Proteomes" id="UP000216454">
    <property type="component" value="Unassembled WGS sequence"/>
</dbReference>
<keyword evidence="1" id="KW-0472">Membrane</keyword>
<dbReference type="AlphaFoldDB" id="A0A261F175"/>
<feature type="transmembrane region" description="Helical" evidence="1">
    <location>
        <begin position="484"/>
        <end position="507"/>
    </location>
</feature>
<dbReference type="PANTHER" id="PTHR43265:SF1">
    <property type="entry name" value="ESTERASE ESTD"/>
    <property type="match status" value="1"/>
</dbReference>
<dbReference type="PANTHER" id="PTHR43265">
    <property type="entry name" value="ESTERASE ESTD"/>
    <property type="match status" value="1"/>
</dbReference>
<organism evidence="2 3">
    <name type="scientific">Pseudoscardovia suis</name>
    <dbReference type="NCBI Taxonomy" id="987063"/>
    <lineage>
        <taxon>Bacteria</taxon>
        <taxon>Bacillati</taxon>
        <taxon>Actinomycetota</taxon>
        <taxon>Actinomycetes</taxon>
        <taxon>Bifidobacteriales</taxon>
        <taxon>Bifidobacteriaceae</taxon>
        <taxon>Pseudoscardovia</taxon>
    </lineage>
</organism>
<dbReference type="GO" id="GO:0052689">
    <property type="term" value="F:carboxylic ester hydrolase activity"/>
    <property type="evidence" value="ECO:0007669"/>
    <property type="project" value="TreeGrafter"/>
</dbReference>
<gene>
    <name evidence="2" type="ORF">PSSU_0492</name>
</gene>
<dbReference type="OrthoDB" id="3239312at2"/>
<evidence type="ECO:0000256" key="1">
    <source>
        <dbReference type="SAM" id="Phobius"/>
    </source>
</evidence>
<dbReference type="SUPFAM" id="SSF53474">
    <property type="entry name" value="alpha/beta-Hydrolases"/>
    <property type="match status" value="1"/>
</dbReference>
<feature type="transmembrane region" description="Helical" evidence="1">
    <location>
        <begin position="548"/>
        <end position="570"/>
    </location>
</feature>
<evidence type="ECO:0000313" key="2">
    <source>
        <dbReference type="EMBL" id="OZG52874.1"/>
    </source>
</evidence>
<reference evidence="2 3" key="1">
    <citation type="journal article" date="2017" name="BMC Genomics">
        <title>Comparative genomic and phylogenomic analyses of the Bifidobacteriaceae family.</title>
        <authorList>
            <person name="Lugli G.A."/>
            <person name="Milani C."/>
            <person name="Turroni F."/>
            <person name="Duranti S."/>
            <person name="Mancabelli L."/>
            <person name="Mangifesta M."/>
            <person name="Ferrario C."/>
            <person name="Modesto M."/>
            <person name="Mattarelli P."/>
            <person name="Jiri K."/>
            <person name="van Sinderen D."/>
            <person name="Ventura M."/>
        </authorList>
    </citation>
    <scope>NUCLEOTIDE SEQUENCE [LARGE SCALE GENOMIC DNA]</scope>
    <source>
        <strain evidence="2 3">DSM 24744</strain>
    </source>
</reference>
<dbReference type="InterPro" id="IPR029058">
    <property type="entry name" value="AB_hydrolase_fold"/>
</dbReference>
<name>A0A261F175_9BIFI</name>
<dbReference type="InterPro" id="IPR053145">
    <property type="entry name" value="AB_hydrolase_Est10"/>
</dbReference>
<keyword evidence="3" id="KW-1185">Reference proteome</keyword>
<accession>A0A261F175</accession>